<dbReference type="Proteomes" id="UP000284998">
    <property type="component" value="Unassembled WGS sequence"/>
</dbReference>
<keyword evidence="1" id="KW-0812">Transmembrane</keyword>
<organism evidence="2 3">
    <name type="scientific">Phocaeicola plebeius</name>
    <dbReference type="NCBI Taxonomy" id="310297"/>
    <lineage>
        <taxon>Bacteria</taxon>
        <taxon>Pseudomonadati</taxon>
        <taxon>Bacteroidota</taxon>
        <taxon>Bacteroidia</taxon>
        <taxon>Bacteroidales</taxon>
        <taxon>Bacteroidaceae</taxon>
        <taxon>Phocaeicola</taxon>
    </lineage>
</organism>
<dbReference type="RefSeq" id="WP_118242948.1">
    <property type="nucleotide sequence ID" value="NZ_QRJS01000006.1"/>
</dbReference>
<evidence type="ECO:0000313" key="2">
    <source>
        <dbReference type="EMBL" id="RHH48426.1"/>
    </source>
</evidence>
<evidence type="ECO:0000256" key="1">
    <source>
        <dbReference type="SAM" id="Phobius"/>
    </source>
</evidence>
<comment type="caution">
    <text evidence="2">The sequence shown here is derived from an EMBL/GenBank/DDBJ whole genome shotgun (WGS) entry which is preliminary data.</text>
</comment>
<dbReference type="SUPFAM" id="SSF51445">
    <property type="entry name" value="(Trans)glycosidases"/>
    <property type="match status" value="1"/>
</dbReference>
<protein>
    <submittedName>
        <fullName evidence="2">DUF4832 domain-containing protein</fullName>
    </submittedName>
</protein>
<accession>A0A414X5A3</accession>
<reference evidence="2 3" key="1">
    <citation type="submission" date="2018-08" db="EMBL/GenBank/DDBJ databases">
        <title>A genome reference for cultivated species of the human gut microbiota.</title>
        <authorList>
            <person name="Zou Y."/>
            <person name="Xue W."/>
            <person name="Luo G."/>
        </authorList>
    </citation>
    <scope>NUCLEOTIDE SEQUENCE [LARGE SCALE GENOMIC DNA]</scope>
    <source>
        <strain evidence="2 3">AM17-44</strain>
    </source>
</reference>
<keyword evidence="1" id="KW-1133">Transmembrane helix</keyword>
<evidence type="ECO:0000313" key="3">
    <source>
        <dbReference type="Proteomes" id="UP000284998"/>
    </source>
</evidence>
<proteinExistence type="predicted"/>
<dbReference type="EMBL" id="QRJS01000006">
    <property type="protein sequence ID" value="RHH48426.1"/>
    <property type="molecule type" value="Genomic_DNA"/>
</dbReference>
<dbReference type="Gene3D" id="3.20.20.80">
    <property type="entry name" value="Glycosidases"/>
    <property type="match status" value="1"/>
</dbReference>
<name>A0A414X5A3_9BACT</name>
<gene>
    <name evidence="2" type="ORF">DW204_03880</name>
</gene>
<keyword evidence="1" id="KW-0472">Membrane</keyword>
<dbReference type="AlphaFoldDB" id="A0A414X5A3"/>
<dbReference type="InterPro" id="IPR017853">
    <property type="entry name" value="GH"/>
</dbReference>
<sequence length="526" mass="60622">MTNKTLFSLKLECFNYFYFRDVIFKSFLRIFSIIVVCAAMVACSRKTPMTTLNFSPDTTTVLRNPLNGWVMYLGRNWDENFWDTQGYDTMRVSETQTVKVSDYASTCYIRTSWSSLEPKEGDYVWNDSTARITKLLNSVLDRNMRLAFRIVVDGRDQGQNTPLYVFDAGASYYTDSNNVKSPYPDDPVFQSKYQSFIEALAVKFNNPDIVDFIDGYGLGKWGEAHSMVYKDYSNKAKVFEWVTGLYARCFTKIPLIINYHRLVGANNVAGWGEVAPDTEELLNSAIEKGYSLRHDAFGMNGYYQDWEKDFVSKWNFKRPVIMEGGWITGGTHRYWRDPSGNYREGHSEDVRKGEYLASAEAHVNMMDFRIGDETASWFHECFDLVKRFVKEGGYRLYPDFVSFPQEVISNSKVKFKYRWNNIGWGYCPTNIPQWNQRYKVAVAILDNDDEVNYVFVNNETDLSKWIKGSPVTYEQDISVEGIPSGEYVWAIGLVDTTKDNSIGIQIALKDNKTEAGWIKLGKVTIL</sequence>
<feature type="transmembrane region" description="Helical" evidence="1">
    <location>
        <begin position="26"/>
        <end position="43"/>
    </location>
</feature>